<organism evidence="4 5">
    <name type="scientific">Candidatus Nealsonbacteria bacterium CG10_big_fil_rev_8_21_14_0_10_36_24</name>
    <dbReference type="NCBI Taxonomy" id="1974710"/>
    <lineage>
        <taxon>Bacteria</taxon>
        <taxon>Candidatus Nealsoniibacteriota</taxon>
    </lineage>
</organism>
<dbReference type="Proteomes" id="UP000228756">
    <property type="component" value="Unassembled WGS sequence"/>
</dbReference>
<proteinExistence type="predicted"/>
<keyword evidence="2" id="KW-1133">Transmembrane helix</keyword>
<dbReference type="SUPFAM" id="SSF56436">
    <property type="entry name" value="C-type lectin-like"/>
    <property type="match status" value="1"/>
</dbReference>
<accession>A0A2M6NSC7</accession>
<feature type="domain" description="Yeast cell wall synthesis Kre9/Knh1-like N-terminal" evidence="3">
    <location>
        <begin position="46"/>
        <end position="128"/>
    </location>
</feature>
<feature type="transmembrane region" description="Helical" evidence="2">
    <location>
        <begin position="15"/>
        <end position="37"/>
    </location>
</feature>
<evidence type="ECO:0000256" key="1">
    <source>
        <dbReference type="ARBA" id="ARBA00022729"/>
    </source>
</evidence>
<evidence type="ECO:0000256" key="2">
    <source>
        <dbReference type="SAM" id="Phobius"/>
    </source>
</evidence>
<evidence type="ECO:0000313" key="5">
    <source>
        <dbReference type="Proteomes" id="UP000228756"/>
    </source>
</evidence>
<reference evidence="5" key="1">
    <citation type="submission" date="2017-09" db="EMBL/GenBank/DDBJ databases">
        <title>Depth-based differentiation of microbial function through sediment-hosted aquifers and enrichment of novel symbionts in the deep terrestrial subsurface.</title>
        <authorList>
            <person name="Probst A.J."/>
            <person name="Ladd B."/>
            <person name="Jarett J.K."/>
            <person name="Geller-Mcgrath D.E."/>
            <person name="Sieber C.M.K."/>
            <person name="Emerson J.B."/>
            <person name="Anantharaman K."/>
            <person name="Thomas B.C."/>
            <person name="Malmstrom R."/>
            <person name="Stieglmeier M."/>
            <person name="Klingl A."/>
            <person name="Woyke T."/>
            <person name="Ryan C.M."/>
            <person name="Banfield J.F."/>
        </authorList>
    </citation>
    <scope>NUCLEOTIDE SEQUENCE [LARGE SCALE GENOMIC DNA]</scope>
</reference>
<protein>
    <recommendedName>
        <fullName evidence="3">Yeast cell wall synthesis Kre9/Knh1-like N-terminal domain-containing protein</fullName>
    </recommendedName>
</protein>
<dbReference type="Pfam" id="PF10342">
    <property type="entry name" value="Kre9_KNH"/>
    <property type="match status" value="1"/>
</dbReference>
<keyword evidence="2" id="KW-0472">Membrane</keyword>
<dbReference type="InterPro" id="IPR016187">
    <property type="entry name" value="CTDL_fold"/>
</dbReference>
<gene>
    <name evidence="4" type="ORF">COU42_01035</name>
</gene>
<keyword evidence="2" id="KW-0812">Transmembrane</keyword>
<dbReference type="InterPro" id="IPR016186">
    <property type="entry name" value="C-type_lectin-like/link_sf"/>
</dbReference>
<evidence type="ECO:0000259" key="3">
    <source>
        <dbReference type="Pfam" id="PF10342"/>
    </source>
</evidence>
<name>A0A2M6NSC7_9BACT</name>
<dbReference type="EMBL" id="PFCJ01000013">
    <property type="protein sequence ID" value="PIR72507.1"/>
    <property type="molecule type" value="Genomic_DNA"/>
</dbReference>
<evidence type="ECO:0000313" key="4">
    <source>
        <dbReference type="EMBL" id="PIR72507.1"/>
    </source>
</evidence>
<comment type="caution">
    <text evidence="4">The sequence shown here is derived from an EMBL/GenBank/DDBJ whole genome shotgun (WGS) entry which is preliminary data.</text>
</comment>
<sequence length="389" mass="44047">MNISIFKRFTIEKSLFFIIIAGILIVFVSVFYLFFVYGTKSIKILSPNGGEEWEIGQAYQITWQARGVEKVGIVLFKGKEPKWLAKDIPASSGKYEWKIYPGQEYGSGFWIAIVEYPWREGNKIDYSDSSFAITYPLLDSCEALSASQEWLYLPNNFPNLRRVFITEQNYKGNLDGLEGADKICQQEAEKNNLGGKWQVFLGGDNDEETAVKRLEKTPREKEGIFIEAKPALKLNRGDTCHRLLAKNFDEFLAKLSGSQIINAEKLDKEFLENLDKLWLGRVNNESKKNCTAIAKVTLSDDTPLVEKYSFTVTCQNWTQEKRFVDGYPTEKGIVRPSFSTCYTPQGKFTEAVALAGLASSLQGKGKDAEYNLSIGKYCDSSQKLLCIEE</sequence>
<dbReference type="Gene3D" id="3.10.100.10">
    <property type="entry name" value="Mannose-Binding Protein A, subunit A"/>
    <property type="match status" value="1"/>
</dbReference>
<dbReference type="AlphaFoldDB" id="A0A2M6NSC7"/>
<keyword evidence="1" id="KW-0732">Signal</keyword>
<dbReference type="InterPro" id="IPR018466">
    <property type="entry name" value="Kre9/Knh1-like_N"/>
</dbReference>